<sequence length="219" mass="25517">MLGANDEFSIICISDTEINAQQIDEYLPKMALYIKNARTFVHLGDGISSFKQAVKSTELFASKEIIYIRGNHDRDTCYKKLPEQQQIIVDKNRIFFYHGQSFNRIFEHIDVVKNKIRLKIKKPMDLSWYYKNQQQNLNGKYEIVIYGHIHIPRIEKIGSTIYFCPGGFTYKSMSSNKGNLISFGEVKILKSKGQISFNLYEFINSNFKLIDSKTYDYSS</sequence>
<dbReference type="InterPro" id="IPR029052">
    <property type="entry name" value="Metallo-depent_PP-like"/>
</dbReference>
<dbReference type="Gene3D" id="3.60.21.10">
    <property type="match status" value="1"/>
</dbReference>
<dbReference type="Proteomes" id="UP000176444">
    <property type="component" value="Unassembled WGS sequence"/>
</dbReference>
<dbReference type="InterPro" id="IPR024654">
    <property type="entry name" value="Calcineurin-like_PHP_lpxH"/>
</dbReference>
<feature type="domain" description="Calcineurin-like phosphoesterase" evidence="2">
    <location>
        <begin position="10"/>
        <end position="176"/>
    </location>
</feature>
<dbReference type="EMBL" id="MEUX01000012">
    <property type="protein sequence ID" value="OGC47520.1"/>
    <property type="molecule type" value="Genomic_DNA"/>
</dbReference>
<dbReference type="SUPFAM" id="SSF56300">
    <property type="entry name" value="Metallo-dependent phosphatases"/>
    <property type="match status" value="1"/>
</dbReference>
<accession>A0A1F4URV5</accession>
<evidence type="ECO:0000259" key="2">
    <source>
        <dbReference type="Pfam" id="PF12850"/>
    </source>
</evidence>
<proteinExistence type="inferred from homology"/>
<protein>
    <recommendedName>
        <fullName evidence="2">Calcineurin-like phosphoesterase domain-containing protein</fullName>
    </recommendedName>
</protein>
<evidence type="ECO:0000313" key="3">
    <source>
        <dbReference type="EMBL" id="OGC47520.1"/>
    </source>
</evidence>
<dbReference type="AlphaFoldDB" id="A0A1F4URV5"/>
<evidence type="ECO:0000313" key="4">
    <source>
        <dbReference type="Proteomes" id="UP000176444"/>
    </source>
</evidence>
<gene>
    <name evidence="3" type="ORF">A2713_00305</name>
</gene>
<organism evidence="3 4">
    <name type="scientific">candidate division WWE3 bacterium RIFCSPHIGHO2_01_FULL_35_17</name>
    <dbReference type="NCBI Taxonomy" id="1802614"/>
    <lineage>
        <taxon>Bacteria</taxon>
        <taxon>Katanobacteria</taxon>
    </lineage>
</organism>
<dbReference type="Pfam" id="PF12850">
    <property type="entry name" value="Metallophos_2"/>
    <property type="match status" value="1"/>
</dbReference>
<comment type="caution">
    <text evidence="3">The sequence shown here is derived from an EMBL/GenBank/DDBJ whole genome shotgun (WGS) entry which is preliminary data.</text>
</comment>
<reference evidence="3 4" key="1">
    <citation type="journal article" date="2016" name="Nat. Commun.">
        <title>Thousands of microbial genomes shed light on interconnected biogeochemical processes in an aquifer system.</title>
        <authorList>
            <person name="Anantharaman K."/>
            <person name="Brown C.T."/>
            <person name="Hug L.A."/>
            <person name="Sharon I."/>
            <person name="Castelle C.J."/>
            <person name="Probst A.J."/>
            <person name="Thomas B.C."/>
            <person name="Singh A."/>
            <person name="Wilkins M.J."/>
            <person name="Karaoz U."/>
            <person name="Brodie E.L."/>
            <person name="Williams K.H."/>
            <person name="Hubbard S.S."/>
            <person name="Banfield J.F."/>
        </authorList>
    </citation>
    <scope>NUCLEOTIDE SEQUENCE [LARGE SCALE GENOMIC DNA]</scope>
</reference>
<evidence type="ECO:0000256" key="1">
    <source>
        <dbReference type="ARBA" id="ARBA00008950"/>
    </source>
</evidence>
<name>A0A1F4URV5_UNCKA</name>
<comment type="similarity">
    <text evidence="1">Belongs to the metallophosphoesterase superfamily. YfcE family.</text>
</comment>